<dbReference type="InterPro" id="IPR050129">
    <property type="entry name" value="Zn_alcohol_dh"/>
</dbReference>
<dbReference type="AlphaFoldDB" id="A0A923LKJ5"/>
<sequence length="352" mass="38267">MKAIRINAPGEVEICEVEKPVRKQGEALLKLLYGGICGSDLGSYRGTFAYFDYPRIPGHEFSAEIIEIDENDKGLKPGMIVTCNPYFNCTKCYSCEHGIVNACMNNETMGCQRDGAFCEYITMPIERIYDGKGLPPKVLAAIEPFCISYHGVQRAGINKGDKVLVVGSGTIGVLAAVAAKALGGEVYISDVQAPKLEYVQKQFGFAGTILNDSPEHFTEAVSEITGTYEVNGTVQPNGFDVCIEAVGLPSTFQNTIDAAAFGGKVVLIGVGKKNLDFNFTLLQKKELNVFGSRNALKKDFIELIDLVKDGKADLEKVITNVYPFEEAAKAFADFDKSSGDMLKVVIDFTNIK</sequence>
<evidence type="ECO:0000259" key="3">
    <source>
        <dbReference type="Pfam" id="PF08240"/>
    </source>
</evidence>
<dbReference type="CDD" id="cd08261">
    <property type="entry name" value="Zn_ADH7"/>
    <property type="match status" value="1"/>
</dbReference>
<evidence type="ECO:0000256" key="1">
    <source>
        <dbReference type="ARBA" id="ARBA00023002"/>
    </source>
</evidence>
<dbReference type="SUPFAM" id="SSF51735">
    <property type="entry name" value="NAD(P)-binding Rossmann-fold domains"/>
    <property type="match status" value="1"/>
</dbReference>
<dbReference type="RefSeq" id="WP_186876606.1">
    <property type="nucleotide sequence ID" value="NZ_JACOPF010000003.1"/>
</dbReference>
<dbReference type="InterPro" id="IPR011032">
    <property type="entry name" value="GroES-like_sf"/>
</dbReference>
<dbReference type="GO" id="GO:0016491">
    <property type="term" value="F:oxidoreductase activity"/>
    <property type="evidence" value="ECO:0007669"/>
    <property type="project" value="UniProtKB-KW"/>
</dbReference>
<gene>
    <name evidence="4" type="ORF">H8S37_13585</name>
</gene>
<protein>
    <submittedName>
        <fullName evidence="4">Zinc-binding alcohol dehydrogenase family protein</fullName>
    </submittedName>
</protein>
<dbReference type="Gene3D" id="3.40.50.720">
    <property type="entry name" value="NAD(P)-binding Rossmann-like Domain"/>
    <property type="match status" value="1"/>
</dbReference>
<keyword evidence="5" id="KW-1185">Reference proteome</keyword>
<dbReference type="Pfam" id="PF00107">
    <property type="entry name" value="ADH_zinc_N"/>
    <property type="match status" value="1"/>
</dbReference>
<dbReference type="Pfam" id="PF08240">
    <property type="entry name" value="ADH_N"/>
    <property type="match status" value="1"/>
</dbReference>
<dbReference type="EMBL" id="JACOPF010000003">
    <property type="protein sequence ID" value="MBC5689944.1"/>
    <property type="molecule type" value="Genomic_DNA"/>
</dbReference>
<evidence type="ECO:0000313" key="5">
    <source>
        <dbReference type="Proteomes" id="UP000652477"/>
    </source>
</evidence>
<comment type="caution">
    <text evidence="4">The sequence shown here is derived from an EMBL/GenBank/DDBJ whole genome shotgun (WGS) entry which is preliminary data.</text>
</comment>
<reference evidence="4" key="1">
    <citation type="submission" date="2020-08" db="EMBL/GenBank/DDBJ databases">
        <title>Genome public.</title>
        <authorList>
            <person name="Liu C."/>
            <person name="Sun Q."/>
        </authorList>
    </citation>
    <scope>NUCLEOTIDE SEQUENCE</scope>
    <source>
        <strain evidence="4">NSJ-55</strain>
    </source>
</reference>
<name>A0A923LKJ5_9FIRM</name>
<dbReference type="InterPro" id="IPR013154">
    <property type="entry name" value="ADH-like_N"/>
</dbReference>
<organism evidence="4 5">
    <name type="scientific">Mediterraneibacter hominis</name>
    <dbReference type="NCBI Taxonomy" id="2763054"/>
    <lineage>
        <taxon>Bacteria</taxon>
        <taxon>Bacillati</taxon>
        <taxon>Bacillota</taxon>
        <taxon>Clostridia</taxon>
        <taxon>Lachnospirales</taxon>
        <taxon>Lachnospiraceae</taxon>
        <taxon>Mediterraneibacter</taxon>
    </lineage>
</organism>
<feature type="domain" description="Alcohol dehydrogenase-like N-terminal" evidence="3">
    <location>
        <begin position="24"/>
        <end position="128"/>
    </location>
</feature>
<dbReference type="Gene3D" id="3.90.180.10">
    <property type="entry name" value="Medium-chain alcohol dehydrogenases, catalytic domain"/>
    <property type="match status" value="1"/>
</dbReference>
<feature type="domain" description="Alcohol dehydrogenase-like C-terminal" evidence="2">
    <location>
        <begin position="171"/>
        <end position="308"/>
    </location>
</feature>
<evidence type="ECO:0000313" key="4">
    <source>
        <dbReference type="EMBL" id="MBC5689944.1"/>
    </source>
</evidence>
<keyword evidence="1" id="KW-0560">Oxidoreductase</keyword>
<proteinExistence type="predicted"/>
<dbReference type="Proteomes" id="UP000652477">
    <property type="component" value="Unassembled WGS sequence"/>
</dbReference>
<dbReference type="InterPro" id="IPR013149">
    <property type="entry name" value="ADH-like_C"/>
</dbReference>
<dbReference type="SUPFAM" id="SSF50129">
    <property type="entry name" value="GroES-like"/>
    <property type="match status" value="1"/>
</dbReference>
<dbReference type="InterPro" id="IPR036291">
    <property type="entry name" value="NAD(P)-bd_dom_sf"/>
</dbReference>
<accession>A0A923LKJ5</accession>
<evidence type="ECO:0000259" key="2">
    <source>
        <dbReference type="Pfam" id="PF00107"/>
    </source>
</evidence>
<dbReference type="PANTHER" id="PTHR43401:SF2">
    <property type="entry name" value="L-THREONINE 3-DEHYDROGENASE"/>
    <property type="match status" value="1"/>
</dbReference>
<dbReference type="PANTHER" id="PTHR43401">
    <property type="entry name" value="L-THREONINE 3-DEHYDROGENASE"/>
    <property type="match status" value="1"/>
</dbReference>